<dbReference type="CDD" id="cd00060">
    <property type="entry name" value="FHA"/>
    <property type="match status" value="1"/>
</dbReference>
<feature type="compositionally biased region" description="Polar residues" evidence="1">
    <location>
        <begin position="243"/>
        <end position="260"/>
    </location>
</feature>
<gene>
    <name evidence="3" type="ORF">BGC07_00730</name>
</gene>
<dbReference type="InterPro" id="IPR008984">
    <property type="entry name" value="SMAD_FHA_dom_sf"/>
</dbReference>
<protein>
    <recommendedName>
        <fullName evidence="2">FHA domain-containing protein</fullName>
    </recommendedName>
</protein>
<evidence type="ECO:0000313" key="3">
    <source>
        <dbReference type="EMBL" id="ODN41773.1"/>
    </source>
</evidence>
<accession>A0ABX2ZZ29</accession>
<evidence type="ECO:0000259" key="2">
    <source>
        <dbReference type="PROSITE" id="PS50006"/>
    </source>
</evidence>
<feature type="compositionally biased region" description="Pro residues" evidence="1">
    <location>
        <begin position="171"/>
        <end position="186"/>
    </location>
</feature>
<evidence type="ECO:0000313" key="4">
    <source>
        <dbReference type="Proteomes" id="UP000094329"/>
    </source>
</evidence>
<keyword evidence="4" id="KW-1185">Reference proteome</keyword>
<dbReference type="Pfam" id="PF00498">
    <property type="entry name" value="FHA"/>
    <property type="match status" value="1"/>
</dbReference>
<proteinExistence type="predicted"/>
<sequence>MMLCMRVTKSPESEIGFSHYKEFSGQGGVVGRSERCDWWLPDRSNIISNQHMFIRYQDSQFYVVDNSTNGTSLGNEEKDALIPGKPYLLAEGNEIAIGEYIISIEKIINNEEKLESKPDSSVSSNLEGELPFLNPHAETDLERLIQNEQTATPRQPNTQILEDKFNAWANPVPPLQPKPETQPPQPSRFAPFEAATLGQPQESGQAVQEAVRPQPQFNRFSQEPAKTPIEPKPFTGFQPQEPVRQQATRQPSPAQNNTKAAESKVTAMPIQNSADQSNFLNALIQRFGLSQDALYALGEEQVINIMADLLEGTLEGFIELLIARAKIKNDLNVDMTMIQSEENNILKHSVHAKQAISLFLQPQSDSFLAAKPAIKDAVKDIKQHQRALFEAVRKALHSTLNSVDPLTIERQVSESKRYFFPGKKLQGRLLERLQ</sequence>
<dbReference type="SUPFAM" id="SSF49879">
    <property type="entry name" value="SMAD/FHA domain"/>
    <property type="match status" value="1"/>
</dbReference>
<dbReference type="InterPro" id="IPR046883">
    <property type="entry name" value="T6SS_FHA_C"/>
</dbReference>
<evidence type="ECO:0000256" key="1">
    <source>
        <dbReference type="SAM" id="MobiDB-lite"/>
    </source>
</evidence>
<comment type="caution">
    <text evidence="3">The sequence shown here is derived from an EMBL/GenBank/DDBJ whole genome shotgun (WGS) entry which is preliminary data.</text>
</comment>
<dbReference type="InterPro" id="IPR000253">
    <property type="entry name" value="FHA_dom"/>
</dbReference>
<name>A0ABX2ZZ29_9GAMM</name>
<feature type="domain" description="FHA" evidence="2">
    <location>
        <begin position="28"/>
        <end position="78"/>
    </location>
</feature>
<dbReference type="NCBIfam" id="TIGR03354">
    <property type="entry name" value="VI_FHA"/>
    <property type="match status" value="1"/>
</dbReference>
<feature type="region of interest" description="Disordered" evidence="1">
    <location>
        <begin position="170"/>
        <end position="190"/>
    </location>
</feature>
<dbReference type="InterPro" id="IPR017735">
    <property type="entry name" value="T6SS_FHA"/>
</dbReference>
<dbReference type="PROSITE" id="PS50006">
    <property type="entry name" value="FHA_DOMAIN"/>
    <property type="match status" value="1"/>
</dbReference>
<dbReference type="Gene3D" id="2.60.200.20">
    <property type="match status" value="1"/>
</dbReference>
<dbReference type="EMBL" id="MDTU01000001">
    <property type="protein sequence ID" value="ODN41773.1"/>
    <property type="molecule type" value="Genomic_DNA"/>
</dbReference>
<reference evidence="3 4" key="1">
    <citation type="submission" date="2016-08" db="EMBL/GenBank/DDBJ databases">
        <title>Draft genome sequence of Candidatus Piscirickettsia litoralis, from seawater.</title>
        <authorList>
            <person name="Wan X."/>
            <person name="Lee A.J."/>
            <person name="Hou S."/>
            <person name="Donachie S.P."/>
        </authorList>
    </citation>
    <scope>NUCLEOTIDE SEQUENCE [LARGE SCALE GENOMIC DNA]</scope>
    <source>
        <strain evidence="3 4">Y2</strain>
    </source>
</reference>
<organism evidence="3 4">
    <name type="scientific">Piscirickettsia litoralis</name>
    <dbReference type="NCBI Taxonomy" id="1891921"/>
    <lineage>
        <taxon>Bacteria</taxon>
        <taxon>Pseudomonadati</taxon>
        <taxon>Pseudomonadota</taxon>
        <taxon>Gammaproteobacteria</taxon>
        <taxon>Thiotrichales</taxon>
        <taxon>Piscirickettsiaceae</taxon>
        <taxon>Piscirickettsia</taxon>
    </lineage>
</organism>
<feature type="region of interest" description="Disordered" evidence="1">
    <location>
        <begin position="217"/>
        <end position="263"/>
    </location>
</feature>
<dbReference type="Pfam" id="PF20232">
    <property type="entry name" value="T6SS_FHA_C"/>
    <property type="match status" value="1"/>
</dbReference>
<dbReference type="SMART" id="SM00240">
    <property type="entry name" value="FHA"/>
    <property type="match status" value="1"/>
</dbReference>
<dbReference type="Proteomes" id="UP000094329">
    <property type="component" value="Unassembled WGS sequence"/>
</dbReference>